<gene>
    <name evidence="1" type="ORF">GCM10023168_30350</name>
</gene>
<dbReference type="EMBL" id="BAABGM010000020">
    <property type="protein sequence ID" value="GAA4410547.1"/>
    <property type="molecule type" value="Genomic_DNA"/>
</dbReference>
<dbReference type="Proteomes" id="UP001500945">
    <property type="component" value="Unassembled WGS sequence"/>
</dbReference>
<proteinExistence type="predicted"/>
<dbReference type="RefSeq" id="WP_345207504.1">
    <property type="nucleotide sequence ID" value="NZ_BAABGM010000020.1"/>
</dbReference>
<evidence type="ECO:0000313" key="1">
    <source>
        <dbReference type="EMBL" id="GAA4410547.1"/>
    </source>
</evidence>
<evidence type="ECO:0000313" key="2">
    <source>
        <dbReference type="Proteomes" id="UP001500945"/>
    </source>
</evidence>
<reference evidence="2" key="1">
    <citation type="journal article" date="2019" name="Int. J. Syst. Evol. Microbiol.">
        <title>The Global Catalogue of Microorganisms (GCM) 10K type strain sequencing project: providing services to taxonomists for standard genome sequencing and annotation.</title>
        <authorList>
            <consortium name="The Broad Institute Genomics Platform"/>
            <consortium name="The Broad Institute Genome Sequencing Center for Infectious Disease"/>
            <person name="Wu L."/>
            <person name="Ma J."/>
        </authorList>
    </citation>
    <scope>NUCLEOTIDE SEQUENCE [LARGE SCALE GENOMIC DNA]</scope>
    <source>
        <strain evidence="2">JCM 17809</strain>
    </source>
</reference>
<protein>
    <submittedName>
        <fullName evidence="1">Uncharacterized protein</fullName>
    </submittedName>
</protein>
<accession>A0ABP8KM12</accession>
<sequence length="200" mass="21651">MESGKVLHVEAFESFVALALEAEDFVVSEAVKYPVKLQTKRVSHPEYQTHWYEVDLVGARADRLVLASVKSFFGSAGVRGDEVKGNSKKASGNAKFQLLNRPEVRDPVLAGLASRFGYSTNQVELRLYVGSWANSQSGADEKLAREWCAEQQVGSGPIQVFDLNDVVPVALQLAKSKTYRNNPALVAIKVLGAAGALAGN</sequence>
<keyword evidence="2" id="KW-1185">Reference proteome</keyword>
<organism evidence="1 2">
    <name type="scientific">Fodinibacter luteus</name>
    <dbReference type="NCBI Taxonomy" id="552064"/>
    <lineage>
        <taxon>Bacteria</taxon>
        <taxon>Bacillati</taxon>
        <taxon>Actinomycetota</taxon>
        <taxon>Actinomycetes</taxon>
        <taxon>Micrococcales</taxon>
        <taxon>Intrasporangiaceae</taxon>
        <taxon>Fodinibacter (ex Wang et al. 2009)</taxon>
    </lineage>
</organism>
<comment type="caution">
    <text evidence="1">The sequence shown here is derived from an EMBL/GenBank/DDBJ whole genome shotgun (WGS) entry which is preliminary data.</text>
</comment>
<name>A0ABP8KM12_9MICO</name>